<dbReference type="Proteomes" id="UP001165667">
    <property type="component" value="Unassembled WGS sequence"/>
</dbReference>
<feature type="transmembrane region" description="Helical" evidence="3">
    <location>
        <begin position="29"/>
        <end position="52"/>
    </location>
</feature>
<reference evidence="5" key="1">
    <citation type="submission" date="2022-05" db="EMBL/GenBank/DDBJ databases">
        <authorList>
            <person name="Pankratov T."/>
        </authorList>
    </citation>
    <scope>NUCLEOTIDE SEQUENCE</scope>
    <source>
        <strain evidence="5">BP6-180914</strain>
    </source>
</reference>
<feature type="compositionally biased region" description="Polar residues" evidence="2">
    <location>
        <begin position="1"/>
        <end position="10"/>
    </location>
</feature>
<name>A0AA41Z3H6_9HYPH</name>
<proteinExistence type="predicted"/>
<evidence type="ECO:0000313" key="5">
    <source>
        <dbReference type="EMBL" id="MCW6512223.1"/>
    </source>
</evidence>
<feature type="domain" description="Band 7" evidence="4">
    <location>
        <begin position="47"/>
        <end position="214"/>
    </location>
</feature>
<keyword evidence="6" id="KW-1185">Reference proteome</keyword>
<keyword evidence="3" id="KW-1133">Transmembrane helix</keyword>
<evidence type="ECO:0000256" key="2">
    <source>
        <dbReference type="SAM" id="MobiDB-lite"/>
    </source>
</evidence>
<dbReference type="CDD" id="cd03401">
    <property type="entry name" value="SPFH_prohibitin"/>
    <property type="match status" value="1"/>
</dbReference>
<evidence type="ECO:0000256" key="3">
    <source>
        <dbReference type="SAM" id="Phobius"/>
    </source>
</evidence>
<comment type="caution">
    <text evidence="5">The sequence shown here is derived from an EMBL/GenBank/DDBJ whole genome shotgun (WGS) entry which is preliminary data.</text>
</comment>
<dbReference type="EMBL" id="JAMOIM010000043">
    <property type="protein sequence ID" value="MCW6512223.1"/>
    <property type="molecule type" value="Genomic_DNA"/>
</dbReference>
<keyword evidence="3" id="KW-0812">Transmembrane</keyword>
<dbReference type="Gene3D" id="3.30.479.30">
    <property type="entry name" value="Band 7 domain"/>
    <property type="match status" value="1"/>
</dbReference>
<evidence type="ECO:0000256" key="1">
    <source>
        <dbReference type="ARBA" id="ARBA00004167"/>
    </source>
</evidence>
<evidence type="ECO:0000259" key="4">
    <source>
        <dbReference type="SMART" id="SM00244"/>
    </source>
</evidence>
<dbReference type="RefSeq" id="WP_282588599.1">
    <property type="nucleotide sequence ID" value="NZ_JAMOIM010000043.1"/>
</dbReference>
<dbReference type="SUPFAM" id="SSF117892">
    <property type="entry name" value="Band 7/SPFH domain"/>
    <property type="match status" value="1"/>
</dbReference>
<dbReference type="PANTHER" id="PTHR42911">
    <property type="entry name" value="MODULATOR OF FTSH PROTEASE HFLC"/>
    <property type="match status" value="1"/>
</dbReference>
<dbReference type="InterPro" id="IPR000163">
    <property type="entry name" value="Prohibitin"/>
</dbReference>
<dbReference type="AlphaFoldDB" id="A0AA41Z3H6"/>
<accession>A0AA41Z3H6</accession>
<evidence type="ECO:0000313" key="6">
    <source>
        <dbReference type="Proteomes" id="UP001165667"/>
    </source>
</evidence>
<dbReference type="Pfam" id="PF01145">
    <property type="entry name" value="Band_7"/>
    <property type="match status" value="1"/>
</dbReference>
<comment type="subcellular location">
    <subcellularLocation>
        <location evidence="1">Membrane</location>
        <topology evidence="1">Single-pass membrane protein</topology>
    </subcellularLocation>
</comment>
<keyword evidence="3" id="KW-0472">Membrane</keyword>
<dbReference type="GO" id="GO:0016020">
    <property type="term" value="C:membrane"/>
    <property type="evidence" value="ECO:0007669"/>
    <property type="project" value="UniProtKB-SubCell"/>
</dbReference>
<sequence length="340" mass="35754">MNVIPSNEQQPWGAPQQGKPKLTLPPVPMGGVAVLVAVGALIAASFGSFYTVQPTEMAGVRRLGTIVTAEPVGPGLHYKVPFIDTVDTIQTSLDTFQLSNLTVYTVDNQAVNVGVGLSYKIPAAAVLKLLYSVGRSGNVDISENIRPVLADRVLRVFSTQNTVSISANREQIAGEIRKGVSEALGGIFGIELVDLQLSSIAYSPSFQASVEAAVQAKNDAIRAENTVVKVRYEGEQQKVQADAQAAVRIAQANGEAQATIAQARSQREASILRAEGDAQAASLVGEAQARVIQQVGAAVNGNAVVVSYETAHRWNGQMPSTVLGSSTSPLAMLNLPPAQK</sequence>
<gene>
    <name evidence="5" type="ORF">M8523_30320</name>
</gene>
<dbReference type="SMART" id="SM00244">
    <property type="entry name" value="PHB"/>
    <property type="match status" value="1"/>
</dbReference>
<dbReference type="PANTHER" id="PTHR42911:SF2">
    <property type="entry name" value="PROHIBITIN FAMILY PROTEIN"/>
    <property type="match status" value="1"/>
</dbReference>
<protein>
    <submittedName>
        <fullName evidence="5">SPFH domain-containing protein</fullName>
    </submittedName>
</protein>
<organism evidence="5 6">
    <name type="scientific">Lichenifustis flavocetrariae</name>
    <dbReference type="NCBI Taxonomy" id="2949735"/>
    <lineage>
        <taxon>Bacteria</taxon>
        <taxon>Pseudomonadati</taxon>
        <taxon>Pseudomonadota</taxon>
        <taxon>Alphaproteobacteria</taxon>
        <taxon>Hyphomicrobiales</taxon>
        <taxon>Lichenihabitantaceae</taxon>
        <taxon>Lichenifustis</taxon>
    </lineage>
</organism>
<feature type="region of interest" description="Disordered" evidence="2">
    <location>
        <begin position="1"/>
        <end position="21"/>
    </location>
</feature>
<dbReference type="InterPro" id="IPR036013">
    <property type="entry name" value="Band_7/SPFH_dom_sf"/>
</dbReference>
<dbReference type="InterPro" id="IPR001107">
    <property type="entry name" value="Band_7"/>
</dbReference>